<keyword evidence="10" id="KW-1185">Reference proteome</keyword>
<feature type="transmembrane region" description="Helical" evidence="8">
    <location>
        <begin position="179"/>
        <end position="212"/>
    </location>
</feature>
<feature type="transmembrane region" description="Helical" evidence="8">
    <location>
        <begin position="26"/>
        <end position="46"/>
    </location>
</feature>
<dbReference type="SUPFAM" id="SSF81345">
    <property type="entry name" value="ABC transporter involved in vitamin B12 uptake, BtuC"/>
    <property type="match status" value="1"/>
</dbReference>
<dbReference type="eggNOG" id="COG1108">
    <property type="taxonomic scope" value="Bacteria"/>
</dbReference>
<keyword evidence="6" id="KW-0813">Transport</keyword>
<name>B1VIP0_CORU7</name>
<dbReference type="GeneID" id="60604449"/>
<dbReference type="GO" id="GO:0043190">
    <property type="term" value="C:ATP-binding cassette (ABC) transporter complex"/>
    <property type="evidence" value="ECO:0007669"/>
    <property type="project" value="InterPro"/>
</dbReference>
<evidence type="ECO:0000256" key="6">
    <source>
        <dbReference type="RuleBase" id="RU003943"/>
    </source>
</evidence>
<gene>
    <name evidence="9" type="ordered locus">cu1664</name>
</gene>
<dbReference type="GO" id="GO:0055085">
    <property type="term" value="P:transmembrane transport"/>
    <property type="evidence" value="ECO:0007669"/>
    <property type="project" value="InterPro"/>
</dbReference>
<feature type="transmembrane region" description="Helical" evidence="8">
    <location>
        <begin position="58"/>
        <end position="87"/>
    </location>
</feature>
<accession>B1VIP0</accession>
<dbReference type="PANTHER" id="PTHR30477:SF21">
    <property type="entry name" value="ABC-3 PROTEIN"/>
    <property type="match status" value="1"/>
</dbReference>
<dbReference type="KEGG" id="cur:cu1664"/>
<dbReference type="EMBL" id="AM942444">
    <property type="protein sequence ID" value="CAQ05624.1"/>
    <property type="molecule type" value="Genomic_DNA"/>
</dbReference>
<keyword evidence="5 8" id="KW-0472">Membrane</keyword>
<evidence type="ECO:0000313" key="9">
    <source>
        <dbReference type="EMBL" id="CAQ05624.1"/>
    </source>
</evidence>
<evidence type="ECO:0000256" key="3">
    <source>
        <dbReference type="ARBA" id="ARBA00022692"/>
    </source>
</evidence>
<dbReference type="Pfam" id="PF00950">
    <property type="entry name" value="ABC-3"/>
    <property type="match status" value="1"/>
</dbReference>
<dbReference type="PANTHER" id="PTHR30477">
    <property type="entry name" value="ABC-TRANSPORTER METAL-BINDING PROTEIN"/>
    <property type="match status" value="1"/>
</dbReference>
<evidence type="ECO:0000256" key="5">
    <source>
        <dbReference type="ARBA" id="ARBA00023136"/>
    </source>
</evidence>
<feature type="region of interest" description="Disordered" evidence="7">
    <location>
        <begin position="301"/>
        <end position="320"/>
    </location>
</feature>
<organism evidence="9 10">
    <name type="scientific">Corynebacterium urealyticum (strain ATCC 43042 / DSM 7109)</name>
    <dbReference type="NCBI Taxonomy" id="504474"/>
    <lineage>
        <taxon>Bacteria</taxon>
        <taxon>Bacillati</taxon>
        <taxon>Actinomycetota</taxon>
        <taxon>Actinomycetes</taxon>
        <taxon>Mycobacteriales</taxon>
        <taxon>Corynebacteriaceae</taxon>
        <taxon>Corynebacterium</taxon>
    </lineage>
</organism>
<evidence type="ECO:0000256" key="8">
    <source>
        <dbReference type="SAM" id="Phobius"/>
    </source>
</evidence>
<protein>
    <submittedName>
        <fullName evidence="9">Putative ABC transport system, permease protein</fullName>
    </submittedName>
</protein>
<dbReference type="STRING" id="504474.cu1664"/>
<comment type="similarity">
    <text evidence="2 6">Belongs to the ABC-3 integral membrane protein family.</text>
</comment>
<feature type="compositionally biased region" description="Polar residues" evidence="7">
    <location>
        <begin position="302"/>
        <end position="319"/>
    </location>
</feature>
<proteinExistence type="inferred from homology"/>
<evidence type="ECO:0000256" key="1">
    <source>
        <dbReference type="ARBA" id="ARBA00004141"/>
    </source>
</evidence>
<evidence type="ECO:0000313" key="10">
    <source>
        <dbReference type="Proteomes" id="UP000001727"/>
    </source>
</evidence>
<keyword evidence="4 8" id="KW-1133">Transmembrane helix</keyword>
<keyword evidence="3 6" id="KW-0812">Transmembrane</keyword>
<dbReference type="Proteomes" id="UP000001727">
    <property type="component" value="Chromosome"/>
</dbReference>
<feature type="transmembrane region" description="Helical" evidence="8">
    <location>
        <begin position="224"/>
        <end position="245"/>
    </location>
</feature>
<evidence type="ECO:0000256" key="2">
    <source>
        <dbReference type="ARBA" id="ARBA00008034"/>
    </source>
</evidence>
<dbReference type="InterPro" id="IPR037294">
    <property type="entry name" value="ABC_BtuC-like"/>
</dbReference>
<reference evidence="9 10" key="1">
    <citation type="journal article" date="2008" name="J. Biotechnol.">
        <title>The lifestyle of Corynebacterium urealyticum derived from its complete genome sequence established by pyrosequencing.</title>
        <authorList>
            <person name="Tauch A."/>
            <person name="Trost E."/>
            <person name="Tilker A."/>
            <person name="Ludewig U."/>
            <person name="Schneiker S."/>
            <person name="Goesmann A."/>
            <person name="Arnold W."/>
            <person name="Bekel T."/>
            <person name="Brinkrolf K."/>
            <person name="Brune I."/>
            <person name="Goetker S."/>
            <person name="Kalinowski J."/>
            <person name="Kamp P.-B."/>
            <person name="Lobo F.P."/>
            <person name="Viehoever P."/>
            <person name="Weisshaar B."/>
            <person name="Soriano F."/>
            <person name="Droege M."/>
            <person name="Puehler A."/>
        </authorList>
    </citation>
    <scope>NUCLEOTIDE SEQUENCE [LARGE SCALE GENOMIC DNA]</scope>
    <source>
        <strain evidence="10">ATCC 43042 / DSM 7109</strain>
    </source>
</reference>
<feature type="transmembrane region" description="Helical" evidence="8">
    <location>
        <begin position="99"/>
        <end position="118"/>
    </location>
</feature>
<feature type="transmembrane region" description="Helical" evidence="8">
    <location>
        <begin position="251"/>
        <end position="271"/>
    </location>
</feature>
<comment type="subcellular location">
    <subcellularLocation>
        <location evidence="6">Cell membrane</location>
        <topology evidence="6">Multi-pass membrane protein</topology>
    </subcellularLocation>
    <subcellularLocation>
        <location evidence="1">Membrane</location>
        <topology evidence="1">Multi-pass membrane protein</topology>
    </subcellularLocation>
</comment>
<dbReference type="RefSeq" id="WP_012360900.1">
    <property type="nucleotide sequence ID" value="NC_010545.1"/>
</dbReference>
<dbReference type="Gene3D" id="1.10.3470.10">
    <property type="entry name" value="ABC transporter involved in vitamin B12 uptake, BtuC"/>
    <property type="match status" value="1"/>
</dbReference>
<feature type="transmembrane region" description="Helical" evidence="8">
    <location>
        <begin position="139"/>
        <end position="159"/>
    </location>
</feature>
<evidence type="ECO:0000256" key="7">
    <source>
        <dbReference type="SAM" id="MobiDB-lite"/>
    </source>
</evidence>
<dbReference type="AlphaFoldDB" id="B1VIP0"/>
<evidence type="ECO:0000256" key="4">
    <source>
        <dbReference type="ARBA" id="ARBA00022989"/>
    </source>
</evidence>
<dbReference type="HOGENOM" id="CLU_028808_1_0_11"/>
<sequence>MSEFHTGQWWADTLALLNVDFVQQSILAALLLGVLSGAIAPIIVMRNMSFAAHSTGELALMGAAAALLFGFSVSWGALLGAVCAAVILGVVGAREQDSIVAVVLSFGMGLSVLFIYLYPGRSSIAFSLLTGQIVGVSSSNMKMLAIMTVIVVAVIALLWRPLLFATVDPTMAAASGVKVRLLSILFAAVLGAVASQGVQIVGALLLLALLITPGAAAVKVTANPLVAVVLSAIFSVTAAVGGLVLSLAPGLPVSVFVTTLSFLIYLVCWFIEWLRGRQMDADEVRAASYAAGQGLSGVAGRTGQSGAASLSSQPGTDSSVPLCEADSCANSENHH</sequence>
<dbReference type="InterPro" id="IPR001626">
    <property type="entry name" value="ABC_TroCD"/>
</dbReference>